<dbReference type="Gene3D" id="1.10.940.10">
    <property type="entry name" value="NusB-like"/>
    <property type="match status" value="1"/>
</dbReference>
<dbReference type="GO" id="GO:0031564">
    <property type="term" value="P:transcription antitermination"/>
    <property type="evidence" value="ECO:0007669"/>
    <property type="project" value="UniProtKB-KW"/>
</dbReference>
<keyword evidence="2 6" id="KW-0889">Transcription antitermination</keyword>
<keyword evidence="5 6" id="KW-0804">Transcription</keyword>
<dbReference type="EMBL" id="JWHT01000008">
    <property type="protein sequence ID" value="KIU25559.1"/>
    <property type="molecule type" value="Genomic_DNA"/>
</dbReference>
<evidence type="ECO:0000313" key="11">
    <source>
        <dbReference type="EMBL" id="OSP90048.1"/>
    </source>
</evidence>
<keyword evidence="3 6" id="KW-0694">RNA-binding</keyword>
<feature type="domain" description="NusB/RsmB/TIM44" evidence="7">
    <location>
        <begin position="8"/>
        <end position="135"/>
    </location>
</feature>
<evidence type="ECO:0000313" key="13">
    <source>
        <dbReference type="Proteomes" id="UP000032289"/>
    </source>
</evidence>
<dbReference type="RefSeq" id="WP_043708729.1">
    <property type="nucleotide sequence ID" value="NZ_CABJFA010000005.1"/>
</dbReference>
<evidence type="ECO:0000256" key="2">
    <source>
        <dbReference type="ARBA" id="ARBA00022814"/>
    </source>
</evidence>
<gene>
    <name evidence="6" type="primary">nusB</name>
    <name evidence="10" type="ORF">ab3b_00277</name>
    <name evidence="8" type="ORF">B6254_0570</name>
    <name evidence="11" type="ORF">B9D04_02895</name>
    <name evidence="9" type="ORF">QX99_02007</name>
</gene>
<keyword evidence="12" id="KW-1185">Reference proteome</keyword>
<keyword evidence="4 6" id="KW-0805">Transcription regulation</keyword>
<organism evidence="10 13">
    <name type="scientific">Weissella cibaria</name>
    <dbReference type="NCBI Taxonomy" id="137591"/>
    <lineage>
        <taxon>Bacteria</taxon>
        <taxon>Bacillati</taxon>
        <taxon>Bacillota</taxon>
        <taxon>Bacilli</taxon>
        <taxon>Lactobacillales</taxon>
        <taxon>Lactobacillaceae</taxon>
        <taxon>Weissella</taxon>
    </lineage>
</organism>
<evidence type="ECO:0000313" key="15">
    <source>
        <dbReference type="Proteomes" id="UP000244870"/>
    </source>
</evidence>
<evidence type="ECO:0000313" key="8">
    <source>
        <dbReference type="EMBL" id="AWF94991.1"/>
    </source>
</evidence>
<dbReference type="GO" id="GO:0003723">
    <property type="term" value="F:RNA binding"/>
    <property type="evidence" value="ECO:0007669"/>
    <property type="project" value="UniProtKB-UniRule"/>
</dbReference>
<dbReference type="EMBL" id="CP020928">
    <property type="protein sequence ID" value="AWF94991.1"/>
    <property type="molecule type" value="Genomic_DNA"/>
</dbReference>
<dbReference type="PANTHER" id="PTHR11078:SF3">
    <property type="entry name" value="ANTITERMINATION NUSB DOMAIN-CONTAINING PROTEIN"/>
    <property type="match status" value="1"/>
</dbReference>
<dbReference type="Proteomes" id="UP000032287">
    <property type="component" value="Unassembled WGS sequence"/>
</dbReference>
<dbReference type="InterPro" id="IPR006027">
    <property type="entry name" value="NusB_RsmB_TIM44"/>
</dbReference>
<dbReference type="EMBL" id="JWHU01000040">
    <property type="protein sequence ID" value="KIU19323.1"/>
    <property type="molecule type" value="Genomic_DNA"/>
</dbReference>
<evidence type="ECO:0000259" key="7">
    <source>
        <dbReference type="Pfam" id="PF01029"/>
    </source>
</evidence>
<accession>A0A0D1KLV4</accession>
<reference evidence="12 13" key="1">
    <citation type="journal article" date="2015" name="Microbiology (Mosc.)">
        <title>Genomics of the Weissella cibaria species with an examination of its metabolic traits.</title>
        <authorList>
            <person name="Lynch K.M."/>
            <person name="Lucid A."/>
            <person name="Arendt E.K."/>
            <person name="Sleator R.D."/>
            <person name="Lucey B."/>
            <person name="Coffey A."/>
        </authorList>
    </citation>
    <scope>NUCLEOTIDE SEQUENCE [LARGE SCALE GENOMIC DNA]</scope>
    <source>
        <strain evidence="10 13">AB3b</strain>
        <strain evidence="9 12">MG1</strain>
    </source>
</reference>
<name>A0A0D1KLV4_9LACO</name>
<dbReference type="HAMAP" id="MF_00073">
    <property type="entry name" value="NusB"/>
    <property type="match status" value="1"/>
</dbReference>
<dbReference type="SUPFAM" id="SSF48013">
    <property type="entry name" value="NusB-like"/>
    <property type="match status" value="1"/>
</dbReference>
<dbReference type="GO" id="GO:0006353">
    <property type="term" value="P:DNA-templated transcription termination"/>
    <property type="evidence" value="ECO:0007669"/>
    <property type="project" value="UniProtKB-UniRule"/>
</dbReference>
<dbReference type="NCBIfam" id="NF001223">
    <property type="entry name" value="PRK00202.1-1"/>
    <property type="match status" value="1"/>
</dbReference>
<reference evidence="8 15" key="3">
    <citation type="submission" date="2017-04" db="EMBL/GenBank/DDBJ databases">
        <title>Weissella cibaria strain m2 complete genome.</title>
        <authorList>
            <person name="Pan Q."/>
            <person name="Tan M."/>
            <person name="Yao F."/>
            <person name="Su S."/>
        </authorList>
    </citation>
    <scope>NUCLEOTIDE SEQUENCE [LARGE SCALE GENOMIC DNA]</scope>
    <source>
        <strain evidence="8 15">M2</strain>
    </source>
</reference>
<dbReference type="PATRIC" id="fig|137591.24.peg.274"/>
<dbReference type="Pfam" id="PF01029">
    <property type="entry name" value="NusB"/>
    <property type="match status" value="1"/>
</dbReference>
<dbReference type="NCBIfam" id="TIGR01951">
    <property type="entry name" value="nusB"/>
    <property type="match status" value="1"/>
</dbReference>
<comment type="function">
    <text evidence="6">Involved in transcription antitermination. Required for transcription of ribosomal RNA (rRNA) genes. Binds specifically to the boxA antiterminator sequence of the ribosomal RNA (rrn) operons.</text>
</comment>
<dbReference type="GO" id="GO:0005829">
    <property type="term" value="C:cytosol"/>
    <property type="evidence" value="ECO:0007669"/>
    <property type="project" value="TreeGrafter"/>
</dbReference>
<evidence type="ECO:0000256" key="3">
    <source>
        <dbReference type="ARBA" id="ARBA00022884"/>
    </source>
</evidence>
<dbReference type="Proteomes" id="UP000244870">
    <property type="component" value="Chromosome"/>
</dbReference>
<evidence type="ECO:0000256" key="5">
    <source>
        <dbReference type="ARBA" id="ARBA00023163"/>
    </source>
</evidence>
<sequence length="140" mass="15646">MASLNRHQLRQAAFQSVFGLAMNPDAQVEAVVQQVLDGDPEITWEDELPTDLLDMVNGIVDHQDEFDLTISEYLADGWTIDRLNLADIVLMRVAMYEVKYAETPAKIAVNEALQLAHDFTDDASRKFINGILNKALTPGE</sequence>
<evidence type="ECO:0000313" key="12">
    <source>
        <dbReference type="Proteomes" id="UP000032287"/>
    </source>
</evidence>
<evidence type="ECO:0000313" key="10">
    <source>
        <dbReference type="EMBL" id="KIU25559.1"/>
    </source>
</evidence>
<evidence type="ECO:0000256" key="4">
    <source>
        <dbReference type="ARBA" id="ARBA00023015"/>
    </source>
</evidence>
<dbReference type="InterPro" id="IPR011605">
    <property type="entry name" value="NusB_fam"/>
</dbReference>
<dbReference type="eggNOG" id="COG0781">
    <property type="taxonomic scope" value="Bacteria"/>
</dbReference>
<dbReference type="AlphaFoldDB" id="A0A0D1KLV4"/>
<evidence type="ECO:0000313" key="14">
    <source>
        <dbReference type="Proteomes" id="UP000193588"/>
    </source>
</evidence>
<dbReference type="OrthoDB" id="9811381at2"/>
<protein>
    <recommendedName>
        <fullName evidence="6">Transcription antitermination protein NusB</fullName>
    </recommendedName>
    <alternativeName>
        <fullName evidence="6">Antitermination factor NusB</fullName>
    </alternativeName>
</protein>
<comment type="similarity">
    <text evidence="1 6">Belongs to the NusB family.</text>
</comment>
<evidence type="ECO:0000313" key="9">
    <source>
        <dbReference type="EMBL" id="KIU19323.1"/>
    </source>
</evidence>
<evidence type="ECO:0000256" key="6">
    <source>
        <dbReference type="HAMAP-Rule" id="MF_00073"/>
    </source>
</evidence>
<dbReference type="KEGG" id="wcb:AO080_10785"/>
<evidence type="ECO:0000256" key="1">
    <source>
        <dbReference type="ARBA" id="ARBA00005952"/>
    </source>
</evidence>
<dbReference type="Proteomes" id="UP000032289">
    <property type="component" value="Unassembled WGS sequence"/>
</dbReference>
<dbReference type="PANTHER" id="PTHR11078">
    <property type="entry name" value="N UTILIZATION SUBSTANCE PROTEIN B-RELATED"/>
    <property type="match status" value="1"/>
</dbReference>
<dbReference type="Proteomes" id="UP000193588">
    <property type="component" value="Unassembled WGS sequence"/>
</dbReference>
<reference evidence="11 14" key="2">
    <citation type="submission" date="2017-04" db="EMBL/GenBank/DDBJ databases">
        <title>The genome sequence of Weissella cibaria isolated from wild Drosophila.</title>
        <authorList>
            <person name="Ricks N.J."/>
            <person name="Carroll C."/>
            <person name="Walters A."/>
            <person name="Newell P.D."/>
            <person name="Chaston J.M."/>
        </authorList>
    </citation>
    <scope>NUCLEOTIDE SEQUENCE [LARGE SCALE GENOMIC DNA]</scope>
    <source>
        <strain evidence="11 14">DmW_103</strain>
    </source>
</reference>
<dbReference type="InterPro" id="IPR035926">
    <property type="entry name" value="NusB-like_sf"/>
</dbReference>
<proteinExistence type="inferred from homology"/>
<dbReference type="EMBL" id="NDXJ01000004">
    <property type="protein sequence ID" value="OSP90048.1"/>
    <property type="molecule type" value="Genomic_DNA"/>
</dbReference>
<dbReference type="STRING" id="137591.AO080_10785"/>